<sequence length="510" mass="55524">MNNRVIIFDTTLRDGEQSPGISLNAKEKLDIAMQLAKLGVDVIEAGFPIASPGDFEAVKTIAKNVKGPVICALARIGAGDIDRAWEAVQYAERPRIHTFVATSDIHLKHKLNKTRAEVLAMVETGVKRAKGYTSDVEFSAEDAFRSDLDFLCQVLETAIAAGATTVNVPDTVGYATPEEYGKFIADINDKVPNIDQAVISVHCHNDLGLAVANSLAAVRNGARQVECAVNGLGERAGNASLEEIVMSLYTRRDSFGYETGINYQEIYRTSRLVSNLTGIAVQPNKAIVGKNAFAHESGIHQDGVIKERTTYEIMNPQMLGIVQSNLVFGKHSGRHGFKQRLEELGYQLTDEEIDKAFKQFKDLADKKKQITDADLEALVENEIRKIPEKWTLEYLHICSGTGVTPTATVRVVSEDEVVEEASCGDGPINAAFRSLERVTGIEAKLQQYSINAVTGGIDAIGEVSVLVEYNHRVFSGHGISTDILEASALAYLNAINKIIYENQVNAGLVG</sequence>
<evidence type="ECO:0000256" key="10">
    <source>
        <dbReference type="ARBA" id="ARBA00023304"/>
    </source>
</evidence>
<dbReference type="SMART" id="SM00917">
    <property type="entry name" value="LeuA_dimer"/>
    <property type="match status" value="1"/>
</dbReference>
<evidence type="ECO:0000259" key="12">
    <source>
        <dbReference type="PROSITE" id="PS50991"/>
    </source>
</evidence>
<dbReference type="PROSITE" id="PS00816">
    <property type="entry name" value="AIPM_HOMOCIT_SYNTH_2"/>
    <property type="match status" value="1"/>
</dbReference>
<keyword evidence="14" id="KW-1185">Reference proteome</keyword>
<dbReference type="NCBIfam" id="NF002087">
    <property type="entry name" value="PRK00915.1-4"/>
    <property type="match status" value="1"/>
</dbReference>
<dbReference type="PANTHER" id="PTHR10277:SF9">
    <property type="entry name" value="2-ISOPROPYLMALATE SYNTHASE 1, CHLOROPLASTIC-RELATED"/>
    <property type="match status" value="1"/>
</dbReference>
<dbReference type="Gene3D" id="3.30.160.270">
    <property type="match status" value="1"/>
</dbReference>
<keyword evidence="10 11" id="KW-0100">Branched-chain amino acid biosynthesis</keyword>
<dbReference type="HAMAP" id="MF_01025">
    <property type="entry name" value="LeuA_type1"/>
    <property type="match status" value="1"/>
</dbReference>
<dbReference type="RefSeq" id="WP_089609847.1">
    <property type="nucleotide sequence ID" value="NZ_CP022121.1"/>
</dbReference>
<gene>
    <name evidence="11" type="primary">leuA</name>
    <name evidence="13" type="ORF">NVS47_02355</name>
</gene>
<evidence type="ECO:0000256" key="9">
    <source>
        <dbReference type="ARBA" id="ARBA00023211"/>
    </source>
</evidence>
<feature type="domain" description="Pyruvate carboxyltransferase" evidence="12">
    <location>
        <begin position="5"/>
        <end position="267"/>
    </location>
</feature>
<dbReference type="InterPro" id="IPR005671">
    <property type="entry name" value="LeuA_bact_synth"/>
</dbReference>
<name>A0ABT1Y0H7_9FIRM</name>
<protein>
    <recommendedName>
        <fullName evidence="4 11">2-isopropylmalate synthase</fullName>
        <ecNumber evidence="3 11">2.3.3.13</ecNumber>
    </recommendedName>
    <alternativeName>
        <fullName evidence="11">Alpha-IPM synthase</fullName>
    </alternativeName>
    <alternativeName>
        <fullName evidence="11">Alpha-isopropylmalate synthase</fullName>
    </alternativeName>
</protein>
<keyword evidence="9 11" id="KW-0464">Manganese</keyword>
<dbReference type="PROSITE" id="PS50991">
    <property type="entry name" value="PYR_CT"/>
    <property type="match status" value="1"/>
</dbReference>
<dbReference type="Pfam" id="PF22617">
    <property type="entry name" value="HCS_D2"/>
    <property type="match status" value="1"/>
</dbReference>
<dbReference type="InterPro" id="IPR013785">
    <property type="entry name" value="Aldolase_TIM"/>
</dbReference>
<feature type="region of interest" description="Regulatory domain" evidence="11">
    <location>
        <begin position="391"/>
        <end position="510"/>
    </location>
</feature>
<comment type="function">
    <text evidence="11">Catalyzes the condensation of the acetyl group of acetyl-CoA with 3-methyl-2-oxobutanoate (2-ketoisovalerate) to form 3-carboxy-3-hydroxy-4-methylpentanoate (2-isopropylmalate).</text>
</comment>
<accession>A0ABT1Y0H7</accession>
<evidence type="ECO:0000313" key="14">
    <source>
        <dbReference type="Proteomes" id="UP001524944"/>
    </source>
</evidence>
<dbReference type="NCBIfam" id="NF002085">
    <property type="entry name" value="PRK00915.1-2"/>
    <property type="match status" value="1"/>
</dbReference>
<feature type="binding site" evidence="11">
    <location>
        <position position="14"/>
    </location>
    <ligand>
        <name>Mn(2+)</name>
        <dbReference type="ChEBI" id="CHEBI:29035"/>
    </ligand>
</feature>
<feature type="binding site" evidence="11">
    <location>
        <position position="238"/>
    </location>
    <ligand>
        <name>Mn(2+)</name>
        <dbReference type="ChEBI" id="CHEBI:29035"/>
    </ligand>
</feature>
<reference evidence="13 14" key="1">
    <citation type="submission" date="2022-08" db="EMBL/GenBank/DDBJ databases">
        <title>Proteogenomics of the novel Dehalobacterium formicoaceticum strain EZ94 highlights a key role of methyltransferases during anaerobic dichloromethane degradation.</title>
        <authorList>
            <person name="Wasmund K."/>
        </authorList>
    </citation>
    <scope>NUCLEOTIDE SEQUENCE [LARGE SCALE GENOMIC DNA]</scope>
    <source>
        <strain evidence="13 14">EZ94</strain>
    </source>
</reference>
<dbReference type="InterPro" id="IPR050073">
    <property type="entry name" value="2-IPM_HCS-like"/>
</dbReference>
<evidence type="ECO:0000313" key="13">
    <source>
        <dbReference type="EMBL" id="MCR6544363.1"/>
    </source>
</evidence>
<dbReference type="CDD" id="cd07940">
    <property type="entry name" value="DRE_TIM_IPMS"/>
    <property type="match status" value="1"/>
</dbReference>
<keyword evidence="5 11" id="KW-0432">Leucine biosynthesis</keyword>
<dbReference type="NCBIfam" id="NF002086">
    <property type="entry name" value="PRK00915.1-3"/>
    <property type="match status" value="1"/>
</dbReference>
<dbReference type="Pfam" id="PF08502">
    <property type="entry name" value="LeuA_dimer"/>
    <property type="match status" value="1"/>
</dbReference>
<keyword evidence="7 11" id="KW-0808">Transferase</keyword>
<evidence type="ECO:0000256" key="1">
    <source>
        <dbReference type="ARBA" id="ARBA00004689"/>
    </source>
</evidence>
<comment type="pathway">
    <text evidence="1 11">Amino-acid biosynthesis; L-leucine biosynthesis; L-leucine from 3-methyl-2-oxobutanoate: step 1/4.</text>
</comment>
<keyword evidence="11" id="KW-0963">Cytoplasm</keyword>
<dbReference type="Gene3D" id="3.20.20.70">
    <property type="entry name" value="Aldolase class I"/>
    <property type="match status" value="1"/>
</dbReference>
<evidence type="ECO:0000256" key="3">
    <source>
        <dbReference type="ARBA" id="ARBA00012973"/>
    </source>
</evidence>
<feature type="binding site" evidence="11">
    <location>
        <position position="204"/>
    </location>
    <ligand>
        <name>Mn(2+)</name>
        <dbReference type="ChEBI" id="CHEBI:29035"/>
    </ligand>
</feature>
<dbReference type="InterPro" id="IPR000891">
    <property type="entry name" value="PYR_CT"/>
</dbReference>
<dbReference type="Gene3D" id="1.10.238.260">
    <property type="match status" value="1"/>
</dbReference>
<proteinExistence type="inferred from homology"/>
<dbReference type="InterPro" id="IPR002034">
    <property type="entry name" value="AIPM/Hcit_synth_CS"/>
</dbReference>
<keyword evidence="6 11" id="KW-0028">Amino-acid biosynthesis</keyword>
<dbReference type="PROSITE" id="PS00815">
    <property type="entry name" value="AIPM_HOMOCIT_SYNTH_1"/>
    <property type="match status" value="1"/>
</dbReference>
<dbReference type="Proteomes" id="UP001524944">
    <property type="component" value="Unassembled WGS sequence"/>
</dbReference>
<dbReference type="EC" id="2.3.3.13" evidence="3 11"/>
<organism evidence="13 14">
    <name type="scientific">Dehalobacterium formicoaceticum</name>
    <dbReference type="NCBI Taxonomy" id="51515"/>
    <lineage>
        <taxon>Bacteria</taxon>
        <taxon>Bacillati</taxon>
        <taxon>Bacillota</taxon>
        <taxon>Clostridia</taxon>
        <taxon>Eubacteriales</taxon>
        <taxon>Peptococcaceae</taxon>
        <taxon>Dehalobacterium</taxon>
    </lineage>
</organism>
<comment type="subunit">
    <text evidence="11">Homodimer.</text>
</comment>
<dbReference type="GO" id="GO:0003852">
    <property type="term" value="F:2-isopropylmalate synthase activity"/>
    <property type="evidence" value="ECO:0007669"/>
    <property type="project" value="UniProtKB-EC"/>
</dbReference>
<evidence type="ECO:0000256" key="6">
    <source>
        <dbReference type="ARBA" id="ARBA00022605"/>
    </source>
</evidence>
<feature type="binding site" evidence="11">
    <location>
        <position position="202"/>
    </location>
    <ligand>
        <name>Mn(2+)</name>
        <dbReference type="ChEBI" id="CHEBI:29035"/>
    </ligand>
</feature>
<evidence type="ECO:0000256" key="2">
    <source>
        <dbReference type="ARBA" id="ARBA00009396"/>
    </source>
</evidence>
<evidence type="ECO:0000256" key="8">
    <source>
        <dbReference type="ARBA" id="ARBA00022723"/>
    </source>
</evidence>
<dbReference type="PANTHER" id="PTHR10277">
    <property type="entry name" value="HOMOCITRATE SYNTHASE-RELATED"/>
    <property type="match status" value="1"/>
</dbReference>
<dbReference type="EMBL" id="JANPWE010000001">
    <property type="protein sequence ID" value="MCR6544363.1"/>
    <property type="molecule type" value="Genomic_DNA"/>
</dbReference>
<evidence type="ECO:0000256" key="5">
    <source>
        <dbReference type="ARBA" id="ARBA00022430"/>
    </source>
</evidence>
<comment type="catalytic activity">
    <reaction evidence="11">
        <text>3-methyl-2-oxobutanoate + acetyl-CoA + H2O = (2S)-2-isopropylmalate + CoA + H(+)</text>
        <dbReference type="Rhea" id="RHEA:21524"/>
        <dbReference type="ChEBI" id="CHEBI:1178"/>
        <dbReference type="ChEBI" id="CHEBI:11851"/>
        <dbReference type="ChEBI" id="CHEBI:15377"/>
        <dbReference type="ChEBI" id="CHEBI:15378"/>
        <dbReference type="ChEBI" id="CHEBI:57287"/>
        <dbReference type="ChEBI" id="CHEBI:57288"/>
        <dbReference type="EC" id="2.3.3.13"/>
    </reaction>
</comment>
<dbReference type="SUPFAM" id="SSF51569">
    <property type="entry name" value="Aldolase"/>
    <property type="match status" value="1"/>
</dbReference>
<dbReference type="SUPFAM" id="SSF110921">
    <property type="entry name" value="2-isopropylmalate synthase LeuA, allosteric (dimerisation) domain"/>
    <property type="match status" value="1"/>
</dbReference>
<comment type="caution">
    <text evidence="13">The sequence shown here is derived from an EMBL/GenBank/DDBJ whole genome shotgun (WGS) entry which is preliminary data.</text>
</comment>
<keyword evidence="8 11" id="KW-0479">Metal-binding</keyword>
<evidence type="ECO:0000256" key="4">
    <source>
        <dbReference type="ARBA" id="ARBA00018198"/>
    </source>
</evidence>
<dbReference type="NCBIfam" id="TIGR00973">
    <property type="entry name" value="leuA_bact"/>
    <property type="match status" value="1"/>
</dbReference>
<dbReference type="InterPro" id="IPR036230">
    <property type="entry name" value="LeuA_allosteric_dom_sf"/>
</dbReference>
<evidence type="ECO:0000256" key="7">
    <source>
        <dbReference type="ARBA" id="ARBA00022679"/>
    </source>
</evidence>
<comment type="cofactor">
    <cofactor evidence="11">
        <name>Mn(2+)</name>
        <dbReference type="ChEBI" id="CHEBI:29035"/>
    </cofactor>
</comment>
<evidence type="ECO:0000256" key="11">
    <source>
        <dbReference type="HAMAP-Rule" id="MF_01025"/>
    </source>
</evidence>
<dbReference type="Pfam" id="PF00682">
    <property type="entry name" value="HMGL-like"/>
    <property type="match status" value="1"/>
</dbReference>
<keyword evidence="13" id="KW-0012">Acyltransferase</keyword>
<dbReference type="InterPro" id="IPR013709">
    <property type="entry name" value="2-isopropylmalate_synth_dimer"/>
</dbReference>
<dbReference type="InterPro" id="IPR054691">
    <property type="entry name" value="LeuA/HCS_post-cat"/>
</dbReference>
<comment type="similarity">
    <text evidence="2 11">Belongs to the alpha-IPM synthase/homocitrate synthase family. LeuA type 1 subfamily.</text>
</comment>